<keyword evidence="2" id="KW-1185">Reference proteome</keyword>
<name>A0A1R4EUT7_9MICO</name>
<protein>
    <submittedName>
        <fullName evidence="1">Uncharacterized protein</fullName>
    </submittedName>
</protein>
<organism evidence="1 2">
    <name type="scientific">Agrococcus casei LMG 22410</name>
    <dbReference type="NCBI Taxonomy" id="1255656"/>
    <lineage>
        <taxon>Bacteria</taxon>
        <taxon>Bacillati</taxon>
        <taxon>Actinomycetota</taxon>
        <taxon>Actinomycetes</taxon>
        <taxon>Micrococcales</taxon>
        <taxon>Microbacteriaceae</taxon>
        <taxon>Agrococcus</taxon>
    </lineage>
</organism>
<dbReference type="Proteomes" id="UP000195787">
    <property type="component" value="Unassembled WGS sequence"/>
</dbReference>
<proteinExistence type="predicted"/>
<accession>A0A1R4EUT7</accession>
<sequence>MIHASSVVVRAAHEPRMVFSEQCGYPGRPEGHTVVTLSSPGVHPRLEHWVNVR</sequence>
<evidence type="ECO:0000313" key="1">
    <source>
        <dbReference type="EMBL" id="SJM47339.1"/>
    </source>
</evidence>
<evidence type="ECO:0000313" key="2">
    <source>
        <dbReference type="Proteomes" id="UP000195787"/>
    </source>
</evidence>
<reference evidence="1 2" key="1">
    <citation type="submission" date="2017-02" db="EMBL/GenBank/DDBJ databases">
        <authorList>
            <person name="Peterson S.W."/>
        </authorList>
    </citation>
    <scope>NUCLEOTIDE SEQUENCE [LARGE SCALE GENOMIC DNA]</scope>
    <source>
        <strain evidence="1 2">LMG 22410</strain>
    </source>
</reference>
<dbReference type="EMBL" id="FUHU01000004">
    <property type="protein sequence ID" value="SJM47339.1"/>
    <property type="molecule type" value="Genomic_DNA"/>
</dbReference>
<gene>
    <name evidence="1" type="ORF">CZ674_00980</name>
</gene>
<dbReference type="AlphaFoldDB" id="A0A1R4EUT7"/>